<comment type="caution">
    <text evidence="1">The sequence shown here is derived from an EMBL/GenBank/DDBJ whole genome shotgun (WGS) entry which is preliminary data.</text>
</comment>
<dbReference type="EMBL" id="BGZK01000461">
    <property type="protein sequence ID" value="GBP44951.1"/>
    <property type="molecule type" value="Genomic_DNA"/>
</dbReference>
<protein>
    <submittedName>
        <fullName evidence="1">Uncharacterized protein</fullName>
    </submittedName>
</protein>
<keyword evidence="2" id="KW-1185">Reference proteome</keyword>
<accession>A0A4C1W1K9</accession>
<proteinExistence type="predicted"/>
<organism evidence="1 2">
    <name type="scientific">Eumeta variegata</name>
    <name type="common">Bagworm moth</name>
    <name type="synonym">Eumeta japonica</name>
    <dbReference type="NCBI Taxonomy" id="151549"/>
    <lineage>
        <taxon>Eukaryota</taxon>
        <taxon>Metazoa</taxon>
        <taxon>Ecdysozoa</taxon>
        <taxon>Arthropoda</taxon>
        <taxon>Hexapoda</taxon>
        <taxon>Insecta</taxon>
        <taxon>Pterygota</taxon>
        <taxon>Neoptera</taxon>
        <taxon>Endopterygota</taxon>
        <taxon>Lepidoptera</taxon>
        <taxon>Glossata</taxon>
        <taxon>Ditrysia</taxon>
        <taxon>Tineoidea</taxon>
        <taxon>Psychidae</taxon>
        <taxon>Oiketicinae</taxon>
        <taxon>Eumeta</taxon>
    </lineage>
</organism>
<evidence type="ECO:0000313" key="2">
    <source>
        <dbReference type="Proteomes" id="UP000299102"/>
    </source>
</evidence>
<gene>
    <name evidence="1" type="ORF">EVAR_84442_1</name>
</gene>
<dbReference type="AlphaFoldDB" id="A0A4C1W1K9"/>
<sequence>MYYCIAAVHADASLTQVGKRQMSNAADRGGRLCLFVARSALSLALQALNGTPQSETIALIDLTSEKLLNSDHELDFASGYGLSLDSSTTRSRSTSAVSCKSWLRLLRSGNLEAVCPQSRSENATSFKVITDPRHLVHHARRIKCMFLHIYYASDDGILNLKSPQPLVDISTGEHHIAGPLWLGRAGGARLSDARRMALGQDTGKINCSLEIISFSTSGCYAVHYLRSLIAALESSGPALFIRPRGGRYYDLHQKFGRKERRCGLEDAPIGESLFYVGRVTREIETEMTEMPLKTKIEAFVLVIK</sequence>
<reference evidence="1 2" key="1">
    <citation type="journal article" date="2019" name="Commun. Biol.">
        <title>The bagworm genome reveals a unique fibroin gene that provides high tensile strength.</title>
        <authorList>
            <person name="Kono N."/>
            <person name="Nakamura H."/>
            <person name="Ohtoshi R."/>
            <person name="Tomita M."/>
            <person name="Numata K."/>
            <person name="Arakawa K."/>
        </authorList>
    </citation>
    <scope>NUCLEOTIDE SEQUENCE [LARGE SCALE GENOMIC DNA]</scope>
</reference>
<evidence type="ECO:0000313" key="1">
    <source>
        <dbReference type="EMBL" id="GBP44951.1"/>
    </source>
</evidence>
<dbReference type="Proteomes" id="UP000299102">
    <property type="component" value="Unassembled WGS sequence"/>
</dbReference>
<name>A0A4C1W1K9_EUMVA</name>